<accession>A0ABP7F161</accession>
<reference evidence="4" key="1">
    <citation type="journal article" date="2019" name="Int. J. Syst. Evol. Microbiol.">
        <title>The Global Catalogue of Microorganisms (GCM) 10K type strain sequencing project: providing services to taxonomists for standard genome sequencing and annotation.</title>
        <authorList>
            <consortium name="The Broad Institute Genomics Platform"/>
            <consortium name="The Broad Institute Genome Sequencing Center for Infectious Disease"/>
            <person name="Wu L."/>
            <person name="Ma J."/>
        </authorList>
    </citation>
    <scope>NUCLEOTIDE SEQUENCE [LARGE SCALE GENOMIC DNA]</scope>
    <source>
        <strain evidence="4">JCM 17137</strain>
    </source>
</reference>
<evidence type="ECO:0000313" key="4">
    <source>
        <dbReference type="Proteomes" id="UP001500908"/>
    </source>
</evidence>
<proteinExistence type="predicted"/>
<keyword evidence="4" id="KW-1185">Reference proteome</keyword>
<evidence type="ECO:0000259" key="2">
    <source>
        <dbReference type="Pfam" id="PF13400"/>
    </source>
</evidence>
<gene>
    <name evidence="3" type="ORF">GCM10022402_03170</name>
</gene>
<dbReference type="EMBL" id="BAABDD010000001">
    <property type="protein sequence ID" value="GAA3725809.1"/>
    <property type="molecule type" value="Genomic_DNA"/>
</dbReference>
<organism evidence="3 4">
    <name type="scientific">Salinactinospora qingdaonensis</name>
    <dbReference type="NCBI Taxonomy" id="702744"/>
    <lineage>
        <taxon>Bacteria</taxon>
        <taxon>Bacillati</taxon>
        <taxon>Actinomycetota</taxon>
        <taxon>Actinomycetes</taxon>
        <taxon>Streptosporangiales</taxon>
        <taxon>Nocardiopsidaceae</taxon>
        <taxon>Salinactinospora</taxon>
    </lineage>
</organism>
<comment type="caution">
    <text evidence="3">The sequence shown here is derived from an EMBL/GenBank/DDBJ whole genome shotgun (WGS) entry which is preliminary data.</text>
</comment>
<feature type="compositionally biased region" description="Pro residues" evidence="1">
    <location>
        <begin position="201"/>
        <end position="212"/>
    </location>
</feature>
<feature type="region of interest" description="Disordered" evidence="1">
    <location>
        <begin position="188"/>
        <end position="212"/>
    </location>
</feature>
<evidence type="ECO:0000256" key="1">
    <source>
        <dbReference type="SAM" id="MobiDB-lite"/>
    </source>
</evidence>
<sequence length="212" mass="22419">MLLLFSLTLSLLALVLLFLRIGDANTMRSRAQTAADAAAIAAVSVMKDEAAEGLYTGGYVMARWDPVTGERRAEEYAEANGAVLTDIRASDDSMGLYGHTVRVEVRGSACQAELADDGSQHWNDTACDDEGEAEHVGNAAAIATLELPEECNGWFVGETKSCDGVAINSLAAARSVIDVTLTDKEGEYLFNGTPYEEPSPSVSPPAEPSTSP</sequence>
<protein>
    <recommendedName>
        <fullName evidence="2">Putative Flp pilus-assembly TadG-like N-terminal domain-containing protein</fullName>
    </recommendedName>
</protein>
<feature type="domain" description="Putative Flp pilus-assembly TadG-like N-terminal" evidence="2">
    <location>
        <begin position="8"/>
        <end position="43"/>
    </location>
</feature>
<dbReference type="Pfam" id="PF13400">
    <property type="entry name" value="Tad"/>
    <property type="match status" value="1"/>
</dbReference>
<evidence type="ECO:0000313" key="3">
    <source>
        <dbReference type="EMBL" id="GAA3725809.1"/>
    </source>
</evidence>
<dbReference type="InterPro" id="IPR028087">
    <property type="entry name" value="Tad_N"/>
</dbReference>
<dbReference type="Proteomes" id="UP001500908">
    <property type="component" value="Unassembled WGS sequence"/>
</dbReference>
<name>A0ABP7F161_9ACTN</name>